<evidence type="ECO:0000313" key="2">
    <source>
        <dbReference type="EMBL" id="MFC0469146.1"/>
    </source>
</evidence>
<protein>
    <submittedName>
        <fullName evidence="2">Nucleotidyltransferase domain-containing protein</fullName>
    </submittedName>
</protein>
<dbReference type="Pfam" id="PF18765">
    <property type="entry name" value="Polbeta"/>
    <property type="match status" value="1"/>
</dbReference>
<dbReference type="Proteomes" id="UP001589838">
    <property type="component" value="Unassembled WGS sequence"/>
</dbReference>
<evidence type="ECO:0000313" key="3">
    <source>
        <dbReference type="Proteomes" id="UP001589838"/>
    </source>
</evidence>
<dbReference type="RefSeq" id="WP_335958333.1">
    <property type="nucleotide sequence ID" value="NZ_JAXBLX010000001.1"/>
</dbReference>
<name>A0ABV6K759_9BACI</name>
<reference evidence="2 3" key="1">
    <citation type="submission" date="2024-09" db="EMBL/GenBank/DDBJ databases">
        <authorList>
            <person name="Sun Q."/>
            <person name="Mori K."/>
        </authorList>
    </citation>
    <scope>NUCLEOTIDE SEQUENCE [LARGE SCALE GENOMIC DNA]</scope>
    <source>
        <strain evidence="2 3">NCAIM B.02610</strain>
    </source>
</reference>
<dbReference type="InterPro" id="IPR041633">
    <property type="entry name" value="Polbeta"/>
</dbReference>
<dbReference type="SUPFAM" id="SSF81301">
    <property type="entry name" value="Nucleotidyltransferase"/>
    <property type="match status" value="1"/>
</dbReference>
<comment type="caution">
    <text evidence="2">The sequence shown here is derived from an EMBL/GenBank/DDBJ whole genome shotgun (WGS) entry which is preliminary data.</text>
</comment>
<dbReference type="InterPro" id="IPR043519">
    <property type="entry name" value="NT_sf"/>
</dbReference>
<evidence type="ECO:0000259" key="1">
    <source>
        <dbReference type="Pfam" id="PF18765"/>
    </source>
</evidence>
<accession>A0ABV6K759</accession>
<keyword evidence="3" id="KW-1185">Reference proteome</keyword>
<proteinExistence type="predicted"/>
<organism evidence="2 3">
    <name type="scientific">Halalkalibacter kiskunsagensis</name>
    <dbReference type="NCBI Taxonomy" id="1548599"/>
    <lineage>
        <taxon>Bacteria</taxon>
        <taxon>Bacillati</taxon>
        <taxon>Bacillota</taxon>
        <taxon>Bacilli</taxon>
        <taxon>Bacillales</taxon>
        <taxon>Bacillaceae</taxon>
        <taxon>Halalkalibacter</taxon>
    </lineage>
</organism>
<gene>
    <name evidence="2" type="ORF">ACFFHM_00820</name>
</gene>
<dbReference type="Gene3D" id="3.30.460.10">
    <property type="entry name" value="Beta Polymerase, domain 2"/>
    <property type="match status" value="1"/>
</dbReference>
<sequence>MEMWEVVLNKFIDEWKNRSDVTAALVCGSYITGNPSKRSDLDIHIILSDDVDWRERGNKIIDGLLIEYFVNPPRQIRKYFQDDYRDRRTMSMVQFITGKVLFDKHNVIQELKTEAQEWINKKYENTNQVLLEIKKYGI</sequence>
<feature type="domain" description="Polymerase beta nucleotidyltransferase" evidence="1">
    <location>
        <begin position="10"/>
        <end position="56"/>
    </location>
</feature>
<dbReference type="EMBL" id="JBHLUX010000001">
    <property type="protein sequence ID" value="MFC0469146.1"/>
    <property type="molecule type" value="Genomic_DNA"/>
</dbReference>